<accession>A0A1I2D4T0</accession>
<gene>
    <name evidence="2" type="ORF">SAMN05216283_101934</name>
</gene>
<dbReference type="AlphaFoldDB" id="A0A1I2D4T0"/>
<dbReference type="STRING" id="655355.SAMN05216283_101934"/>
<evidence type="ECO:0000256" key="1">
    <source>
        <dbReference type="SAM" id="SignalP"/>
    </source>
</evidence>
<keyword evidence="3" id="KW-1185">Reference proteome</keyword>
<name>A0A1I2D4T0_9BACT</name>
<feature type="signal peptide" evidence="1">
    <location>
        <begin position="1"/>
        <end position="23"/>
    </location>
</feature>
<reference evidence="2 3" key="1">
    <citation type="submission" date="2016-10" db="EMBL/GenBank/DDBJ databases">
        <authorList>
            <person name="de Groot N.N."/>
        </authorList>
    </citation>
    <scope>NUCLEOTIDE SEQUENCE [LARGE SCALE GENOMIC DNA]</scope>
    <source>
        <strain evidence="2 3">CGMCC 1.9156</strain>
    </source>
</reference>
<evidence type="ECO:0000313" key="3">
    <source>
        <dbReference type="Proteomes" id="UP000198964"/>
    </source>
</evidence>
<proteinExistence type="predicted"/>
<evidence type="ECO:0000313" key="2">
    <source>
        <dbReference type="EMBL" id="SFE75502.1"/>
    </source>
</evidence>
<dbReference type="Proteomes" id="UP000198964">
    <property type="component" value="Unassembled WGS sequence"/>
</dbReference>
<dbReference type="EMBL" id="FONW01000001">
    <property type="protein sequence ID" value="SFE75502.1"/>
    <property type="molecule type" value="Genomic_DNA"/>
</dbReference>
<protein>
    <submittedName>
        <fullName evidence="2">Uncharacterized protein</fullName>
    </submittedName>
</protein>
<sequence length="226" mass="24615">MYHISCLALVILPVLLTVAPAIAQTPVYQGQTTEIGVEPKPGDTYTWEIYNDSTINFATVAGTAVADGEASFVDGINTGPTIQVTWLEPGIYFFKVTAVDIEGCTNNLQIGRIKIRESLPTAELNLDPNEICINDDALIIVTLTGNPAWEITVEESDLDGNVTGYNTYSGIEADENPYEIAVSPMQTTIYRVVQVKDKYGENLDPSNSVSLTVHPLPAKSKIYLKE</sequence>
<keyword evidence="1" id="KW-0732">Signal</keyword>
<feature type="chain" id="PRO_5011629698" evidence="1">
    <location>
        <begin position="24"/>
        <end position="226"/>
    </location>
</feature>
<organism evidence="2 3">
    <name type="scientific">Sunxiuqinia elliptica</name>
    <dbReference type="NCBI Taxonomy" id="655355"/>
    <lineage>
        <taxon>Bacteria</taxon>
        <taxon>Pseudomonadati</taxon>
        <taxon>Bacteroidota</taxon>
        <taxon>Bacteroidia</taxon>
        <taxon>Marinilabiliales</taxon>
        <taxon>Prolixibacteraceae</taxon>
        <taxon>Sunxiuqinia</taxon>
    </lineage>
</organism>